<evidence type="ECO:0000313" key="3">
    <source>
        <dbReference type="EMBL" id="MBE9066163.1"/>
    </source>
</evidence>
<comment type="caution">
    <text evidence="3">The sequence shown here is derived from an EMBL/GenBank/DDBJ whole genome shotgun (WGS) entry which is preliminary data.</text>
</comment>
<sequence length="599" mass="60774">MADIGRFKQAWSKGKGHALAWSLSLFSLLALAPAAQAQTPVVLDWGTGVAGEAVGFPAGTTTNTYTNVEGSGVDVRVTVLNAVTNSPNPNLNLGDSDFVGPSPPDQTLLIPLSGVNGAEATITIEYFLTGTLTPVNVTDASFLIHDLDILFNGGTVSWQDEVEVSATSGGNPVTGITAGGEAAPAGIFNQEVIGANSVTITGVAPGDNPNAPTQNANSPRQPGVNNATTTGAFTEGDATVNFANPLDTMTLVFRNGPGTQDFASHAISISDIFFTAPTLTPTTPVIGVAKQVSEGPTESAPGSGLFDITYSIVVENLGNEALNSVQLVESFTDPTLTPPGPTFGPGNIVTSTIGTITPAGGASVTANPAYNVSATGPVDANLLAAGSTLPIGASATIPVTVRVDSTQPDFPADGGDGYNNQVTASGIGATSDNPVNDLSDDGVDPDPDADGNPGGADEGDPTPVTFPAEAPAIGVSKRVVSAITQPDGDFEVVYETTVENLGNVTLNSVQLTEDLNNTYGPGAFSIIGAPTFAARNVANEVALTPNPGFDAGDAPTVDINILAAGQTLQVGQISTFQFTVEVESDLITTPDTFFNQIDA</sequence>
<feature type="chain" id="PRO_5037152106" description="DUF11 domain-containing protein" evidence="2">
    <location>
        <begin position="38"/>
        <end position="599"/>
    </location>
</feature>
<evidence type="ECO:0008006" key="5">
    <source>
        <dbReference type="Google" id="ProtNLM"/>
    </source>
</evidence>
<feature type="region of interest" description="Disordered" evidence="1">
    <location>
        <begin position="404"/>
        <end position="468"/>
    </location>
</feature>
<evidence type="ECO:0000313" key="4">
    <source>
        <dbReference type="Proteomes" id="UP000615026"/>
    </source>
</evidence>
<evidence type="ECO:0000256" key="1">
    <source>
        <dbReference type="SAM" id="MobiDB-lite"/>
    </source>
</evidence>
<proteinExistence type="predicted"/>
<dbReference type="RefSeq" id="WP_193991707.1">
    <property type="nucleotide sequence ID" value="NZ_JADEXP010000030.1"/>
</dbReference>
<feature type="non-terminal residue" evidence="3">
    <location>
        <position position="599"/>
    </location>
</feature>
<gene>
    <name evidence="3" type="ORF">IQ260_05815</name>
</gene>
<keyword evidence="4" id="KW-1185">Reference proteome</keyword>
<keyword evidence="2" id="KW-0732">Signal</keyword>
<feature type="region of interest" description="Disordered" evidence="1">
    <location>
        <begin position="201"/>
        <end position="230"/>
    </location>
</feature>
<feature type="compositionally biased region" description="Polar residues" evidence="1">
    <location>
        <begin position="418"/>
        <end position="436"/>
    </location>
</feature>
<protein>
    <recommendedName>
        <fullName evidence="5">DUF11 domain-containing protein</fullName>
    </recommendedName>
</protein>
<reference evidence="3" key="1">
    <citation type="submission" date="2020-10" db="EMBL/GenBank/DDBJ databases">
        <authorList>
            <person name="Castelo-Branco R."/>
            <person name="Eusebio N."/>
            <person name="Adriana R."/>
            <person name="Vieira A."/>
            <person name="Brugerolle De Fraissinette N."/>
            <person name="Rezende De Castro R."/>
            <person name="Schneider M.P."/>
            <person name="Vasconcelos V."/>
            <person name="Leao P.N."/>
        </authorList>
    </citation>
    <scope>NUCLEOTIDE SEQUENCE</scope>
    <source>
        <strain evidence="3">LEGE 11479</strain>
    </source>
</reference>
<dbReference type="EMBL" id="JADEXP010000030">
    <property type="protein sequence ID" value="MBE9066163.1"/>
    <property type="molecule type" value="Genomic_DNA"/>
</dbReference>
<feature type="compositionally biased region" description="Polar residues" evidence="1">
    <location>
        <begin position="210"/>
        <end position="230"/>
    </location>
</feature>
<feature type="signal peptide" evidence="2">
    <location>
        <begin position="1"/>
        <end position="37"/>
    </location>
</feature>
<name>A0A928ZR52_LEPEC</name>
<accession>A0A928ZR52</accession>
<dbReference type="Proteomes" id="UP000615026">
    <property type="component" value="Unassembled WGS sequence"/>
</dbReference>
<feature type="compositionally biased region" description="Acidic residues" evidence="1">
    <location>
        <begin position="438"/>
        <end position="449"/>
    </location>
</feature>
<evidence type="ECO:0000256" key="2">
    <source>
        <dbReference type="SAM" id="SignalP"/>
    </source>
</evidence>
<dbReference type="AlphaFoldDB" id="A0A928ZR52"/>
<organism evidence="3 4">
    <name type="scientific">Leptolyngbya cf. ectocarpi LEGE 11479</name>
    <dbReference type="NCBI Taxonomy" id="1828722"/>
    <lineage>
        <taxon>Bacteria</taxon>
        <taxon>Bacillati</taxon>
        <taxon>Cyanobacteriota</taxon>
        <taxon>Cyanophyceae</taxon>
        <taxon>Leptolyngbyales</taxon>
        <taxon>Leptolyngbyaceae</taxon>
        <taxon>Leptolyngbya group</taxon>
        <taxon>Leptolyngbya</taxon>
    </lineage>
</organism>